<dbReference type="Proteomes" id="UP001627154">
    <property type="component" value="Unassembled WGS sequence"/>
</dbReference>
<evidence type="ECO:0000259" key="3">
    <source>
        <dbReference type="PROSITE" id="PS51462"/>
    </source>
</evidence>
<dbReference type="AlphaFoldDB" id="A0ABD2X5M0"/>
<dbReference type="InterPro" id="IPR020476">
    <property type="entry name" value="Nudix_hydrolase"/>
</dbReference>
<feature type="domain" description="Nudix hydrolase" evidence="3">
    <location>
        <begin position="1"/>
        <end position="112"/>
    </location>
</feature>
<dbReference type="EMBL" id="JBJJXI010000051">
    <property type="protein sequence ID" value="KAL3400205.1"/>
    <property type="molecule type" value="Genomic_DNA"/>
</dbReference>
<evidence type="ECO:0000313" key="4">
    <source>
        <dbReference type="EMBL" id="KAL3400205.1"/>
    </source>
</evidence>
<accession>A0ABD2X5M0</accession>
<name>A0ABD2X5M0_9HYME</name>
<reference evidence="4 5" key="1">
    <citation type="journal article" date="2024" name="bioRxiv">
        <title>A reference genome for Trichogramma kaykai: A tiny desert-dwelling parasitoid wasp with competing sex-ratio distorters.</title>
        <authorList>
            <person name="Culotta J."/>
            <person name="Lindsey A.R."/>
        </authorList>
    </citation>
    <scope>NUCLEOTIDE SEQUENCE [LARGE SCALE GENOMIC DNA]</scope>
    <source>
        <strain evidence="4 5">KSX58</strain>
    </source>
</reference>
<keyword evidence="5" id="KW-1185">Reference proteome</keyword>
<gene>
    <name evidence="4" type="ORF">TKK_006101</name>
</gene>
<proteinExistence type="inferred from homology"/>
<keyword evidence="1 2" id="KW-0378">Hydrolase</keyword>
<evidence type="ECO:0000313" key="5">
    <source>
        <dbReference type="Proteomes" id="UP001627154"/>
    </source>
</evidence>
<comment type="similarity">
    <text evidence="2">Belongs to the Nudix hydrolase family.</text>
</comment>
<protein>
    <recommendedName>
        <fullName evidence="3">Nudix hydrolase domain-containing protein</fullName>
    </recommendedName>
</protein>
<dbReference type="PRINTS" id="PR00502">
    <property type="entry name" value="NUDIXFAMILY"/>
</dbReference>
<dbReference type="Pfam" id="PF00293">
    <property type="entry name" value="NUDIX"/>
    <property type="match status" value="1"/>
</dbReference>
<dbReference type="SUPFAM" id="SSF55811">
    <property type="entry name" value="Nudix"/>
    <property type="match status" value="1"/>
</dbReference>
<dbReference type="PROSITE" id="PS00893">
    <property type="entry name" value="NUDIX_BOX"/>
    <property type="match status" value="1"/>
</dbReference>
<evidence type="ECO:0000256" key="1">
    <source>
        <dbReference type="ARBA" id="ARBA00022801"/>
    </source>
</evidence>
<dbReference type="InterPro" id="IPR015797">
    <property type="entry name" value="NUDIX_hydrolase-like_dom_sf"/>
</dbReference>
<sequence>MVESYRSRIWHFPKGKINEGEKPHECAIREVLEEIGIDIKVYLKRSVFIDSFKDKKYTRLYIIEGVNESNLEIEIKTCEEIRTVQWVPVDRINWNNKVIAHLKSSFDNWMGSVRNNSSSWHRTCNKTHQWPKFHNAMPLVVTG</sequence>
<dbReference type="PANTHER" id="PTHR23114">
    <property type="entry name" value="M7GPPPN-MRNA HYDROLASE"/>
    <property type="match status" value="1"/>
</dbReference>
<dbReference type="PANTHER" id="PTHR23114:SF17">
    <property type="entry name" value="M7GPPPN-MRNA HYDROLASE"/>
    <property type="match status" value="1"/>
</dbReference>
<dbReference type="PROSITE" id="PS51462">
    <property type="entry name" value="NUDIX"/>
    <property type="match status" value="1"/>
</dbReference>
<comment type="caution">
    <text evidence="4">The sequence shown here is derived from an EMBL/GenBank/DDBJ whole genome shotgun (WGS) entry which is preliminary data.</text>
</comment>
<dbReference type="InterPro" id="IPR020084">
    <property type="entry name" value="NUDIX_hydrolase_CS"/>
</dbReference>
<dbReference type="InterPro" id="IPR000086">
    <property type="entry name" value="NUDIX_hydrolase_dom"/>
</dbReference>
<evidence type="ECO:0000256" key="2">
    <source>
        <dbReference type="RuleBase" id="RU003476"/>
    </source>
</evidence>
<dbReference type="GO" id="GO:0016787">
    <property type="term" value="F:hydrolase activity"/>
    <property type="evidence" value="ECO:0007669"/>
    <property type="project" value="UniProtKB-KW"/>
</dbReference>
<dbReference type="Gene3D" id="3.90.79.10">
    <property type="entry name" value="Nucleoside Triphosphate Pyrophosphohydrolase"/>
    <property type="match status" value="1"/>
</dbReference>
<organism evidence="4 5">
    <name type="scientific">Trichogramma kaykai</name>
    <dbReference type="NCBI Taxonomy" id="54128"/>
    <lineage>
        <taxon>Eukaryota</taxon>
        <taxon>Metazoa</taxon>
        <taxon>Ecdysozoa</taxon>
        <taxon>Arthropoda</taxon>
        <taxon>Hexapoda</taxon>
        <taxon>Insecta</taxon>
        <taxon>Pterygota</taxon>
        <taxon>Neoptera</taxon>
        <taxon>Endopterygota</taxon>
        <taxon>Hymenoptera</taxon>
        <taxon>Apocrita</taxon>
        <taxon>Proctotrupomorpha</taxon>
        <taxon>Chalcidoidea</taxon>
        <taxon>Trichogrammatidae</taxon>
        <taxon>Trichogramma</taxon>
    </lineage>
</organism>